<feature type="region of interest" description="Disordered" evidence="5">
    <location>
        <begin position="1"/>
        <end position="133"/>
    </location>
</feature>
<gene>
    <name evidence="7" type="ORF">HO133_010631</name>
</gene>
<reference evidence="7 8" key="1">
    <citation type="journal article" date="2020" name="Genomics">
        <title>Complete, high-quality genomes from long-read metagenomic sequencing of two wolf lichen thalli reveals enigmatic genome architecture.</title>
        <authorList>
            <person name="McKenzie S.K."/>
            <person name="Walston R.F."/>
            <person name="Allen J.L."/>
        </authorList>
    </citation>
    <scope>NUCLEOTIDE SEQUENCE [LARGE SCALE GENOMIC DNA]</scope>
    <source>
        <strain evidence="7">WasteWater1</strain>
    </source>
</reference>
<dbReference type="Proteomes" id="UP000593566">
    <property type="component" value="Unassembled WGS sequence"/>
</dbReference>
<dbReference type="GO" id="GO:0007030">
    <property type="term" value="P:Golgi organization"/>
    <property type="evidence" value="ECO:0007669"/>
    <property type="project" value="TreeGrafter"/>
</dbReference>
<evidence type="ECO:0000259" key="6">
    <source>
        <dbReference type="PROSITE" id="PS50913"/>
    </source>
</evidence>
<feature type="compositionally biased region" description="Acidic residues" evidence="5">
    <location>
        <begin position="48"/>
        <end position="57"/>
    </location>
</feature>
<dbReference type="PROSITE" id="PS50913">
    <property type="entry name" value="GRIP"/>
    <property type="match status" value="1"/>
</dbReference>
<dbReference type="GO" id="GO:0005794">
    <property type="term" value="C:Golgi apparatus"/>
    <property type="evidence" value="ECO:0007669"/>
    <property type="project" value="UniProtKB-SubCell"/>
</dbReference>
<name>A0A8H6CIE3_9LECA</name>
<evidence type="ECO:0000256" key="1">
    <source>
        <dbReference type="ARBA" id="ARBA00004555"/>
    </source>
</evidence>
<organism evidence="7 8">
    <name type="scientific">Letharia lupina</name>
    <dbReference type="NCBI Taxonomy" id="560253"/>
    <lineage>
        <taxon>Eukaryota</taxon>
        <taxon>Fungi</taxon>
        <taxon>Dikarya</taxon>
        <taxon>Ascomycota</taxon>
        <taxon>Pezizomycotina</taxon>
        <taxon>Lecanoromycetes</taxon>
        <taxon>OSLEUM clade</taxon>
        <taxon>Lecanoromycetidae</taxon>
        <taxon>Lecanorales</taxon>
        <taxon>Lecanorineae</taxon>
        <taxon>Parmeliaceae</taxon>
        <taxon>Letharia</taxon>
    </lineage>
</organism>
<feature type="coiled-coil region" evidence="4">
    <location>
        <begin position="135"/>
        <end position="240"/>
    </location>
</feature>
<feature type="compositionally biased region" description="Basic residues" evidence="5">
    <location>
        <begin position="18"/>
        <end position="29"/>
    </location>
</feature>
<keyword evidence="3 4" id="KW-0175">Coiled coil</keyword>
<feature type="domain" description="GRIP" evidence="6">
    <location>
        <begin position="442"/>
        <end position="493"/>
    </location>
</feature>
<dbReference type="InterPro" id="IPR000237">
    <property type="entry name" value="GRIP_dom"/>
</dbReference>
<feature type="region of interest" description="Disordered" evidence="5">
    <location>
        <begin position="544"/>
        <end position="564"/>
    </location>
</feature>
<keyword evidence="2" id="KW-0333">Golgi apparatus</keyword>
<dbReference type="InterPro" id="IPR019459">
    <property type="entry name" value="GRAB"/>
</dbReference>
<evidence type="ECO:0000313" key="8">
    <source>
        <dbReference type="Proteomes" id="UP000593566"/>
    </source>
</evidence>
<accession>A0A8H6CIE3</accession>
<dbReference type="RefSeq" id="XP_037153117.1">
    <property type="nucleotide sequence ID" value="XM_037301483.1"/>
</dbReference>
<dbReference type="EMBL" id="JACCJB010000009">
    <property type="protein sequence ID" value="KAF6224057.1"/>
    <property type="molecule type" value="Genomic_DNA"/>
</dbReference>
<feature type="compositionally biased region" description="Basic and acidic residues" evidence="5">
    <location>
        <begin position="88"/>
        <end position="98"/>
    </location>
</feature>
<dbReference type="PANTHER" id="PTHR18921:SF2">
    <property type="entry name" value="THYROID RECEPTOR-INTERACTING PROTEIN 11"/>
    <property type="match status" value="1"/>
</dbReference>
<evidence type="ECO:0000256" key="5">
    <source>
        <dbReference type="SAM" id="MobiDB-lite"/>
    </source>
</evidence>
<sequence>MSSVATSDLPNTATQVSKGRKHKKKKGSKAKLNGDLGKVNGAKANDEHENDDADGEEQESKTPSEPPSSPQRAEIDLGHPMTNGTPRRTNDVPDRSVEVDSQEQSVAEEESPTSKDVVLGDKSTAPTTTDTDARLEALVSERAALREEVAHVRRSLEEIQGKHEEELGSIRKQLADTQGEKEQAETQYRNLLGKVNTIRSQLGERLKADAEDLSQARSRMEDLEEQCGNLREQNEARAAELATIVEEGEQRSKELSSLRNRTTLSQQNWFKERGDLIQREAHAKEEFEAAKQAMEDWEVLAMEERTIRESIAERVADLEEQVASHREAHERAASDRDSQSLTVDGLQRALQEIQDARRRELRELVENSQAQVEKLQKQLHEVEGRAADATTSLESTKQELERALPFEKEVKEKSLLIGKLRHEAVILNDHLTKALRYLKKGKPEDTIDKQLVTNHVLHFLALERADPKKFQVLQIIASLLAWTDEQREQAGLARPGASNPNLRVPLSPWHRTPSTPALSTDFFPEGGTRKESLAELWSDFLEQEAQEGVKSPRSPSSSGGSKPP</sequence>
<comment type="subcellular location">
    <subcellularLocation>
        <location evidence="1">Golgi apparatus</location>
    </subcellularLocation>
</comment>
<feature type="coiled-coil region" evidence="4">
    <location>
        <begin position="308"/>
        <end position="399"/>
    </location>
</feature>
<evidence type="ECO:0000256" key="3">
    <source>
        <dbReference type="ARBA" id="ARBA00023054"/>
    </source>
</evidence>
<feature type="compositionally biased region" description="Polar residues" evidence="5">
    <location>
        <begin position="1"/>
        <end position="16"/>
    </location>
</feature>
<dbReference type="GO" id="GO:0031267">
    <property type="term" value="F:small GTPase binding"/>
    <property type="evidence" value="ECO:0007669"/>
    <property type="project" value="TreeGrafter"/>
</dbReference>
<proteinExistence type="predicted"/>
<evidence type="ECO:0000256" key="4">
    <source>
        <dbReference type="SAM" id="Coils"/>
    </source>
</evidence>
<feature type="region of interest" description="Disordered" evidence="5">
    <location>
        <begin position="491"/>
        <end position="526"/>
    </location>
</feature>
<keyword evidence="8" id="KW-1185">Reference proteome</keyword>
<protein>
    <recommendedName>
        <fullName evidence="6">GRIP domain-containing protein</fullName>
    </recommendedName>
</protein>
<dbReference type="GeneID" id="59339021"/>
<comment type="caution">
    <text evidence="7">The sequence shown here is derived from an EMBL/GenBank/DDBJ whole genome shotgun (WGS) entry which is preliminary data.</text>
</comment>
<dbReference type="PANTHER" id="PTHR18921">
    <property type="entry name" value="MYOSIN HEAVY CHAIN - RELATED"/>
    <property type="match status" value="1"/>
</dbReference>
<evidence type="ECO:0000313" key="7">
    <source>
        <dbReference type="EMBL" id="KAF6224057.1"/>
    </source>
</evidence>
<dbReference type="GO" id="GO:0006888">
    <property type="term" value="P:endoplasmic reticulum to Golgi vesicle-mediated transport"/>
    <property type="evidence" value="ECO:0007669"/>
    <property type="project" value="TreeGrafter"/>
</dbReference>
<evidence type="ECO:0000256" key="2">
    <source>
        <dbReference type="ARBA" id="ARBA00023034"/>
    </source>
</evidence>
<dbReference type="Pfam" id="PF10375">
    <property type="entry name" value="GRAB"/>
    <property type="match status" value="1"/>
</dbReference>
<feature type="compositionally biased region" description="Low complexity" evidence="5">
    <location>
        <begin position="551"/>
        <end position="564"/>
    </location>
</feature>
<dbReference type="AlphaFoldDB" id="A0A8H6CIE3"/>